<gene>
    <name evidence="4" type="ORF">GCM10023257_02870</name>
</gene>
<name>A0ABP9HGG4_9ACTN</name>
<dbReference type="SUPFAM" id="SSF53474">
    <property type="entry name" value="alpha/beta-Hydrolases"/>
    <property type="match status" value="1"/>
</dbReference>
<dbReference type="GO" id="GO:0016787">
    <property type="term" value="F:hydrolase activity"/>
    <property type="evidence" value="ECO:0007669"/>
    <property type="project" value="UniProtKB-KW"/>
</dbReference>
<accession>A0ABP9HGG4</accession>
<keyword evidence="5" id="KW-1185">Reference proteome</keyword>
<reference evidence="5" key="1">
    <citation type="journal article" date="2019" name="Int. J. Syst. Evol. Microbiol.">
        <title>The Global Catalogue of Microorganisms (GCM) 10K type strain sequencing project: providing services to taxonomists for standard genome sequencing and annotation.</title>
        <authorList>
            <consortium name="The Broad Institute Genomics Platform"/>
            <consortium name="The Broad Institute Genome Sequencing Center for Infectious Disease"/>
            <person name="Wu L."/>
            <person name="Ma J."/>
        </authorList>
    </citation>
    <scope>NUCLEOTIDE SEQUENCE [LARGE SCALE GENOMIC DNA]</scope>
    <source>
        <strain evidence="5">JCM 17657</strain>
    </source>
</reference>
<evidence type="ECO:0000313" key="5">
    <source>
        <dbReference type="Proteomes" id="UP001500610"/>
    </source>
</evidence>
<feature type="domain" description="Thioesterase TesA-like" evidence="3">
    <location>
        <begin position="27"/>
        <end position="249"/>
    </location>
</feature>
<organism evidence="4 5">
    <name type="scientific">Streptomyces hyderabadensis</name>
    <dbReference type="NCBI Taxonomy" id="598549"/>
    <lineage>
        <taxon>Bacteria</taxon>
        <taxon>Bacillati</taxon>
        <taxon>Actinomycetota</taxon>
        <taxon>Actinomycetes</taxon>
        <taxon>Kitasatosporales</taxon>
        <taxon>Streptomycetaceae</taxon>
        <taxon>Streptomyces</taxon>
    </lineage>
</organism>
<dbReference type="Pfam" id="PF00975">
    <property type="entry name" value="Thioesterase"/>
    <property type="match status" value="1"/>
</dbReference>
<proteinExistence type="inferred from homology"/>
<protein>
    <submittedName>
        <fullName evidence="4">Alpha/beta fold hydrolase</fullName>
    </submittedName>
</protein>
<dbReference type="Gene3D" id="3.40.50.1820">
    <property type="entry name" value="alpha/beta hydrolase"/>
    <property type="match status" value="1"/>
</dbReference>
<dbReference type="InterPro" id="IPR020802">
    <property type="entry name" value="TesA-like"/>
</dbReference>
<dbReference type="PANTHER" id="PTHR11487">
    <property type="entry name" value="THIOESTERASE"/>
    <property type="match status" value="1"/>
</dbReference>
<dbReference type="InterPro" id="IPR029058">
    <property type="entry name" value="AB_hydrolase_fold"/>
</dbReference>
<comment type="caution">
    <text evidence="4">The sequence shown here is derived from an EMBL/GenBank/DDBJ whole genome shotgun (WGS) entry which is preliminary data.</text>
</comment>
<comment type="similarity">
    <text evidence="1">Belongs to the thioesterase family.</text>
</comment>
<evidence type="ECO:0000256" key="2">
    <source>
        <dbReference type="ARBA" id="ARBA00022801"/>
    </source>
</evidence>
<dbReference type="InterPro" id="IPR012223">
    <property type="entry name" value="TEII"/>
</dbReference>
<keyword evidence="2 4" id="KW-0378">Hydrolase</keyword>
<evidence type="ECO:0000313" key="4">
    <source>
        <dbReference type="EMBL" id="GAA4970371.1"/>
    </source>
</evidence>
<dbReference type="Proteomes" id="UP001500610">
    <property type="component" value="Unassembled WGS sequence"/>
</dbReference>
<dbReference type="SMART" id="SM00824">
    <property type="entry name" value="PKS_TE"/>
    <property type="match status" value="1"/>
</dbReference>
<dbReference type="RefSeq" id="WP_226030792.1">
    <property type="nucleotide sequence ID" value="NZ_BAABIV010000001.1"/>
</dbReference>
<dbReference type="PANTHER" id="PTHR11487:SF0">
    <property type="entry name" value="S-ACYL FATTY ACID SYNTHASE THIOESTERASE, MEDIUM CHAIN"/>
    <property type="match status" value="1"/>
</dbReference>
<dbReference type="InterPro" id="IPR001031">
    <property type="entry name" value="Thioesterase"/>
</dbReference>
<dbReference type="EMBL" id="BAABIV010000001">
    <property type="protein sequence ID" value="GAA4970371.1"/>
    <property type="molecule type" value="Genomic_DNA"/>
</dbReference>
<sequence>MSVIPEENVSAWLRSFQPASGTAPRMICFPHAGGAASYYFPVSRALAGKADVLAVQYPGRQDRHTETPVADLTTLAAQVFRALPKDRLSRTWFFGHSMGAALAFEVARLMEAELDESPAGLVVSGRRAPSRFREEAVHRQDDAGLIATVAALGGADPSVFDAPDTRRLFLPALRADYTAIETYRPAGTPTVACPIHAFVGDADPLTTVEEAEDWRRHTGGAFALRVFEGDHFYLTPRAGEVIAELSRLLQSTR</sequence>
<evidence type="ECO:0000256" key="1">
    <source>
        <dbReference type="ARBA" id="ARBA00007169"/>
    </source>
</evidence>
<evidence type="ECO:0000259" key="3">
    <source>
        <dbReference type="SMART" id="SM00824"/>
    </source>
</evidence>